<dbReference type="Pfam" id="PF04057">
    <property type="entry name" value="Rep-A_N"/>
    <property type="match status" value="1"/>
</dbReference>
<dbReference type="InterPro" id="IPR031657">
    <property type="entry name" value="REPA_OB_2"/>
</dbReference>
<evidence type="ECO:0000259" key="2">
    <source>
        <dbReference type="Pfam" id="PF04057"/>
    </source>
</evidence>
<dbReference type="Gene3D" id="2.40.50.140">
    <property type="entry name" value="Nucleic acid-binding proteins"/>
    <property type="match status" value="3"/>
</dbReference>
<reference evidence="4" key="1">
    <citation type="submission" date="2018-04" db="EMBL/GenBank/DDBJ databases">
        <title>Transcriptome of Schizaphis graminum biotype I.</title>
        <authorList>
            <person name="Scully E.D."/>
            <person name="Geib S.M."/>
            <person name="Palmer N.A."/>
            <person name="Koch K."/>
            <person name="Bradshaw J."/>
            <person name="Heng-Moss T."/>
            <person name="Sarath G."/>
        </authorList>
    </citation>
    <scope>NUCLEOTIDE SEQUENCE</scope>
</reference>
<gene>
    <name evidence="4" type="primary">RpA-70_0</name>
    <name evidence="4" type="ORF">g.28071</name>
</gene>
<keyword evidence="1 4" id="KW-0238">DNA-binding</keyword>
<dbReference type="CDD" id="cd04475">
    <property type="entry name" value="RPA1_DBD_B"/>
    <property type="match status" value="1"/>
</dbReference>
<organism evidence="4">
    <name type="scientific">Schizaphis graminum</name>
    <name type="common">Green bug aphid</name>
    <dbReference type="NCBI Taxonomy" id="13262"/>
    <lineage>
        <taxon>Eukaryota</taxon>
        <taxon>Metazoa</taxon>
        <taxon>Ecdysozoa</taxon>
        <taxon>Arthropoda</taxon>
        <taxon>Hexapoda</taxon>
        <taxon>Insecta</taxon>
        <taxon>Pterygota</taxon>
        <taxon>Neoptera</taxon>
        <taxon>Paraneoptera</taxon>
        <taxon>Hemiptera</taxon>
        <taxon>Sternorrhyncha</taxon>
        <taxon>Aphidomorpha</taxon>
        <taxon>Aphidoidea</taxon>
        <taxon>Aphididae</taxon>
        <taxon>Aphidini</taxon>
        <taxon>Schizaphis</taxon>
    </lineage>
</organism>
<proteinExistence type="predicted"/>
<sequence length="386" mass="44247">MAIELTNGSIEKLCNGIFVQQPIVQLMGFEAVQVKSNETNYRLVLSDGDYMNSYFFLYSQLNDLIVKKQVKYATILRIDEYKFMNGENLTNHSPRWIILIQKVTVLIHRNVYGNPQPLINVEKKEMPLKNLNLNKCPSRVFYCVEQLENNLINVKDLTNLSNGNCPFVLKLAVVKKSSINTYSSCRILNINMIDSTGVVRVSAFNLLSDTINEIFEVNKMYYIADTILKHNQFGCELKLQSHSVIIECIDQVEPKVQCINTSNFNTLLENSPNTFCDLIGVCIEVGDMEVCSNITARTEVAKREIVLIDISMATITLKVWGEQVDKFNEKFDDPPIVMVKQAVLKQFNGTKYFSMVKFSVLFINPNVPEAHQLKEWYKELVLMEDF</sequence>
<evidence type="ECO:0000256" key="1">
    <source>
        <dbReference type="ARBA" id="ARBA00023125"/>
    </source>
</evidence>
<evidence type="ECO:0000313" key="4">
    <source>
        <dbReference type="EMBL" id="MBY30295.1"/>
    </source>
</evidence>
<evidence type="ECO:0000259" key="3">
    <source>
        <dbReference type="Pfam" id="PF16900"/>
    </source>
</evidence>
<dbReference type="InterPro" id="IPR007199">
    <property type="entry name" value="Rep_factor-A_N"/>
</dbReference>
<dbReference type="SUPFAM" id="SSF50249">
    <property type="entry name" value="Nucleic acid-binding proteins"/>
    <property type="match status" value="3"/>
</dbReference>
<dbReference type="GO" id="GO:0005634">
    <property type="term" value="C:nucleus"/>
    <property type="evidence" value="ECO:0007669"/>
    <property type="project" value="InterPro"/>
</dbReference>
<accession>A0A2S2PLK1</accession>
<protein>
    <submittedName>
        <fullName evidence="4">Replication protein A DNA-binding subunit</fullName>
    </submittedName>
</protein>
<feature type="domain" description="Replication factor-A protein 1 N-terminal" evidence="2">
    <location>
        <begin position="5"/>
        <end position="106"/>
    </location>
</feature>
<dbReference type="AlphaFoldDB" id="A0A2S2PLK1"/>
<dbReference type="Pfam" id="PF16900">
    <property type="entry name" value="REPA_OB_2"/>
    <property type="match status" value="1"/>
</dbReference>
<name>A0A2S2PLK1_SCHGA</name>
<dbReference type="InterPro" id="IPR012340">
    <property type="entry name" value="NA-bd_OB-fold"/>
</dbReference>
<feature type="domain" description="Replication protein A OB" evidence="3">
    <location>
        <begin position="268"/>
        <end position="364"/>
    </location>
</feature>
<dbReference type="GO" id="GO:0006260">
    <property type="term" value="P:DNA replication"/>
    <property type="evidence" value="ECO:0007669"/>
    <property type="project" value="InterPro"/>
</dbReference>
<dbReference type="EMBL" id="GGMR01017676">
    <property type="protein sequence ID" value="MBY30295.1"/>
    <property type="molecule type" value="Transcribed_RNA"/>
</dbReference>
<dbReference type="GO" id="GO:0003677">
    <property type="term" value="F:DNA binding"/>
    <property type="evidence" value="ECO:0007669"/>
    <property type="project" value="UniProtKB-KW"/>
</dbReference>